<gene>
    <name evidence="1" type="ORF">LCGC14_2221610</name>
</gene>
<sequence length="78" mass="9204">MKKQKPAPGTFSLEKAKVLWAKFSPEAQDCTFQHFYKELCNMSNEKQMMEDLHRIQMTRQMETHNRGMVERALQANAK</sequence>
<proteinExistence type="predicted"/>
<dbReference type="AlphaFoldDB" id="A0A0F9FNE4"/>
<dbReference type="EMBL" id="LAZR01029691">
    <property type="protein sequence ID" value="KKL58810.1"/>
    <property type="molecule type" value="Genomic_DNA"/>
</dbReference>
<organism evidence="1">
    <name type="scientific">marine sediment metagenome</name>
    <dbReference type="NCBI Taxonomy" id="412755"/>
    <lineage>
        <taxon>unclassified sequences</taxon>
        <taxon>metagenomes</taxon>
        <taxon>ecological metagenomes</taxon>
    </lineage>
</organism>
<name>A0A0F9FNE4_9ZZZZ</name>
<reference evidence="1" key="1">
    <citation type="journal article" date="2015" name="Nature">
        <title>Complex archaea that bridge the gap between prokaryotes and eukaryotes.</title>
        <authorList>
            <person name="Spang A."/>
            <person name="Saw J.H."/>
            <person name="Jorgensen S.L."/>
            <person name="Zaremba-Niedzwiedzka K."/>
            <person name="Martijn J."/>
            <person name="Lind A.E."/>
            <person name="van Eijk R."/>
            <person name="Schleper C."/>
            <person name="Guy L."/>
            <person name="Ettema T.J."/>
        </authorList>
    </citation>
    <scope>NUCLEOTIDE SEQUENCE</scope>
</reference>
<evidence type="ECO:0000313" key="1">
    <source>
        <dbReference type="EMBL" id="KKL58810.1"/>
    </source>
</evidence>
<comment type="caution">
    <text evidence="1">The sequence shown here is derived from an EMBL/GenBank/DDBJ whole genome shotgun (WGS) entry which is preliminary data.</text>
</comment>
<protein>
    <submittedName>
        <fullName evidence="1">Uncharacterized protein</fullName>
    </submittedName>
</protein>
<accession>A0A0F9FNE4</accession>